<keyword evidence="3" id="KW-1185">Reference proteome</keyword>
<evidence type="ECO:0000313" key="3">
    <source>
        <dbReference type="Proteomes" id="UP000214746"/>
    </source>
</evidence>
<dbReference type="InterPro" id="IPR013216">
    <property type="entry name" value="Methyltransf_11"/>
</dbReference>
<reference evidence="2" key="1">
    <citation type="submission" date="2018-06" db="EMBL/GenBank/DDBJ databases">
        <title>Paenibacillus xerothermodurans sp. nov. an extremely dry heat resistant spore forming bacterium isolated from the soil of Cape Canaveral, Florida.</title>
        <authorList>
            <person name="Seuylemezian A."/>
            <person name="Kaur N."/>
            <person name="Patil P."/>
            <person name="Patil P."/>
            <person name="Mayilraj S."/>
            <person name="Vaishampayan P."/>
        </authorList>
    </citation>
    <scope>NUCLEOTIDE SEQUENCE [LARGE SCALE GENOMIC DNA]</scope>
    <source>
        <strain evidence="2">ATCC 27380</strain>
    </source>
</reference>
<organism evidence="2 3">
    <name type="scientific">Paenibacillus xerothermodurans</name>
    <dbReference type="NCBI Taxonomy" id="1977292"/>
    <lineage>
        <taxon>Bacteria</taxon>
        <taxon>Bacillati</taxon>
        <taxon>Bacillota</taxon>
        <taxon>Bacilli</taxon>
        <taxon>Bacillales</taxon>
        <taxon>Paenibacillaceae</taxon>
        <taxon>Paenibacillus</taxon>
    </lineage>
</organism>
<accession>A0A2W1N6P4</accession>
<dbReference type="GO" id="GO:0008757">
    <property type="term" value="F:S-adenosylmethionine-dependent methyltransferase activity"/>
    <property type="evidence" value="ECO:0007669"/>
    <property type="project" value="InterPro"/>
</dbReference>
<dbReference type="RefSeq" id="WP_089200898.1">
    <property type="nucleotide sequence ID" value="NZ_NHRJ02000010.1"/>
</dbReference>
<dbReference type="Pfam" id="PF08241">
    <property type="entry name" value="Methyltransf_11"/>
    <property type="match status" value="1"/>
</dbReference>
<keyword evidence="2" id="KW-0808">Transferase</keyword>
<dbReference type="SUPFAM" id="SSF53335">
    <property type="entry name" value="S-adenosyl-L-methionine-dependent methyltransferases"/>
    <property type="match status" value="1"/>
</dbReference>
<dbReference type="EMBL" id="NHRJ02000010">
    <property type="protein sequence ID" value="PZE20077.1"/>
    <property type="molecule type" value="Genomic_DNA"/>
</dbReference>
<dbReference type="InterPro" id="IPR029063">
    <property type="entry name" value="SAM-dependent_MTases_sf"/>
</dbReference>
<proteinExistence type="predicted"/>
<protein>
    <submittedName>
        <fullName evidence="2">Class I SAM-dependent methyltransferase</fullName>
    </submittedName>
</protein>
<comment type="caution">
    <text evidence="2">The sequence shown here is derived from an EMBL/GenBank/DDBJ whole genome shotgun (WGS) entry which is preliminary data.</text>
</comment>
<evidence type="ECO:0000313" key="2">
    <source>
        <dbReference type="EMBL" id="PZE20077.1"/>
    </source>
</evidence>
<dbReference type="Gene3D" id="3.40.50.150">
    <property type="entry name" value="Vaccinia Virus protein VP39"/>
    <property type="match status" value="1"/>
</dbReference>
<feature type="domain" description="Methyltransferase type 11" evidence="1">
    <location>
        <begin position="96"/>
        <end position="146"/>
    </location>
</feature>
<dbReference type="Proteomes" id="UP000214746">
    <property type="component" value="Unassembled WGS sequence"/>
</dbReference>
<gene>
    <name evidence="2" type="ORF">CBW46_015470</name>
</gene>
<name>A0A2W1N6P4_PAEXE</name>
<dbReference type="OrthoDB" id="9791837at2"/>
<dbReference type="CDD" id="cd02440">
    <property type="entry name" value="AdoMet_MTases"/>
    <property type="match status" value="1"/>
</dbReference>
<dbReference type="AlphaFoldDB" id="A0A2W1N6P4"/>
<dbReference type="GO" id="GO:0032259">
    <property type="term" value="P:methylation"/>
    <property type="evidence" value="ECO:0007669"/>
    <property type="project" value="UniProtKB-KW"/>
</dbReference>
<keyword evidence="2" id="KW-0489">Methyltransferase</keyword>
<evidence type="ECO:0000259" key="1">
    <source>
        <dbReference type="Pfam" id="PF08241"/>
    </source>
</evidence>
<sequence>MPCNVCNEMYHTMLLEGKIKQIPIAEKFENCPDCEARTRFKTFRLIYDQQVAPRANNKGNLRALVISGTAWEQSIISQNFSSFISSALYGNYGEGTVKSDMRNLKEFANEHFDYVHACNVLDYIPELNEVLSSVYRVLKPGGMFLFHIAEFRLTNTDARPIIKGTKREPYYPEGISLPNVLFGKHGVVECMRKNHYDAKMYEVNDIFSGEICTWFLGIK</sequence>